<proteinExistence type="inferred from homology"/>
<dbReference type="PANTHER" id="PTHR24305:SF235">
    <property type="entry name" value="CYTOCHROME P450 MONOOXYGENASE APDB-RELATED"/>
    <property type="match status" value="1"/>
</dbReference>
<dbReference type="STRING" id="1450539.A0A318ZNA8"/>
<reference evidence="8 9" key="1">
    <citation type="submission" date="2016-12" db="EMBL/GenBank/DDBJ databases">
        <title>The genomes of Aspergillus section Nigri reveals drivers in fungal speciation.</title>
        <authorList>
            <consortium name="DOE Joint Genome Institute"/>
            <person name="Vesth T.C."/>
            <person name="Nybo J."/>
            <person name="Theobald S."/>
            <person name="Brandl J."/>
            <person name="Frisvad J.C."/>
            <person name="Nielsen K.F."/>
            <person name="Lyhne E.K."/>
            <person name="Kogle M.E."/>
            <person name="Kuo A."/>
            <person name="Riley R."/>
            <person name="Clum A."/>
            <person name="Nolan M."/>
            <person name="Lipzen A."/>
            <person name="Salamov A."/>
            <person name="Henrissat B."/>
            <person name="Wiebenga A."/>
            <person name="De Vries R.P."/>
            <person name="Grigoriev I.V."/>
            <person name="Mortensen U.H."/>
            <person name="Andersen M.R."/>
            <person name="Baker S.E."/>
        </authorList>
    </citation>
    <scope>NUCLEOTIDE SEQUENCE [LARGE SCALE GENOMIC DNA]</scope>
    <source>
        <strain evidence="8 9">JOP 1030-1</strain>
    </source>
</reference>
<accession>A0A318ZNA8</accession>
<dbReference type="PANTHER" id="PTHR24305">
    <property type="entry name" value="CYTOCHROME P450"/>
    <property type="match status" value="1"/>
</dbReference>
<dbReference type="SUPFAM" id="SSF48264">
    <property type="entry name" value="Cytochrome P450"/>
    <property type="match status" value="1"/>
</dbReference>
<evidence type="ECO:0000313" key="8">
    <source>
        <dbReference type="EMBL" id="PYH45913.1"/>
    </source>
</evidence>
<dbReference type="GO" id="GO:0044550">
    <property type="term" value="P:secondary metabolite biosynthetic process"/>
    <property type="evidence" value="ECO:0007669"/>
    <property type="project" value="UniProtKB-ARBA"/>
</dbReference>
<dbReference type="GeneID" id="37079295"/>
<dbReference type="Gene3D" id="1.10.630.10">
    <property type="entry name" value="Cytochrome P450"/>
    <property type="match status" value="1"/>
</dbReference>
<name>A0A318ZNA8_9EURO</name>
<evidence type="ECO:0000256" key="4">
    <source>
        <dbReference type="ARBA" id="ARBA00023002"/>
    </source>
</evidence>
<evidence type="ECO:0000313" key="9">
    <source>
        <dbReference type="Proteomes" id="UP000248349"/>
    </source>
</evidence>
<dbReference type="GO" id="GO:0005506">
    <property type="term" value="F:iron ion binding"/>
    <property type="evidence" value="ECO:0007669"/>
    <property type="project" value="InterPro"/>
</dbReference>
<comment type="cofactor">
    <cofactor evidence="1">
        <name>heme</name>
        <dbReference type="ChEBI" id="CHEBI:30413"/>
    </cofactor>
</comment>
<evidence type="ECO:0000256" key="5">
    <source>
        <dbReference type="ARBA" id="ARBA00023004"/>
    </source>
</evidence>
<evidence type="ECO:0000256" key="1">
    <source>
        <dbReference type="ARBA" id="ARBA00001971"/>
    </source>
</evidence>
<keyword evidence="5" id="KW-0408">Iron</keyword>
<keyword evidence="9" id="KW-1185">Reference proteome</keyword>
<keyword evidence="4" id="KW-0560">Oxidoreductase</keyword>
<dbReference type="OrthoDB" id="3934656at2759"/>
<dbReference type="InterPro" id="IPR050121">
    <property type="entry name" value="Cytochrome_P450_monoxygenase"/>
</dbReference>
<dbReference type="GO" id="GO:0016705">
    <property type="term" value="F:oxidoreductase activity, acting on paired donors, with incorporation or reduction of molecular oxygen"/>
    <property type="evidence" value="ECO:0007669"/>
    <property type="project" value="InterPro"/>
</dbReference>
<dbReference type="GO" id="GO:0004497">
    <property type="term" value="F:monooxygenase activity"/>
    <property type="evidence" value="ECO:0007669"/>
    <property type="project" value="UniProtKB-KW"/>
</dbReference>
<evidence type="ECO:0000256" key="6">
    <source>
        <dbReference type="ARBA" id="ARBA00023033"/>
    </source>
</evidence>
<organism evidence="8 9">
    <name type="scientific">Aspergillus saccharolyticus JOP 1030-1</name>
    <dbReference type="NCBI Taxonomy" id="1450539"/>
    <lineage>
        <taxon>Eukaryota</taxon>
        <taxon>Fungi</taxon>
        <taxon>Dikarya</taxon>
        <taxon>Ascomycota</taxon>
        <taxon>Pezizomycotina</taxon>
        <taxon>Eurotiomycetes</taxon>
        <taxon>Eurotiomycetidae</taxon>
        <taxon>Eurotiales</taxon>
        <taxon>Aspergillaceae</taxon>
        <taxon>Aspergillus</taxon>
        <taxon>Aspergillus subgen. Circumdati</taxon>
    </lineage>
</organism>
<dbReference type="InterPro" id="IPR036396">
    <property type="entry name" value="Cyt_P450_sf"/>
</dbReference>
<dbReference type="EMBL" id="KZ821229">
    <property type="protein sequence ID" value="PYH45913.1"/>
    <property type="molecule type" value="Genomic_DNA"/>
</dbReference>
<evidence type="ECO:0000256" key="2">
    <source>
        <dbReference type="ARBA" id="ARBA00010617"/>
    </source>
</evidence>
<dbReference type="GO" id="GO:0020037">
    <property type="term" value="F:heme binding"/>
    <property type="evidence" value="ECO:0007669"/>
    <property type="project" value="InterPro"/>
</dbReference>
<feature type="signal peptide" evidence="7">
    <location>
        <begin position="1"/>
        <end position="18"/>
    </location>
</feature>
<dbReference type="RefSeq" id="XP_025431895.1">
    <property type="nucleotide sequence ID" value="XM_025578066.1"/>
</dbReference>
<sequence>MSLAVIVFILAMLVLANASRYYTHLNLFPGPLIARRSSLWHIYLRNSPGYGRRLSTLHAKYGRIVSLGPNRFSVSDPGIISRLYQTQVHSSSSLHGQDLGVPNYDDESHIPTSRRARLCEYEGIMDPPTEELLGAMTRHRTLDLTANLRIFATRFCDRFVFGEKSAVARLRTQATTSRVRSSIIEHLLFRSPILSLKRYRGRQLALCSMMPVQALTTSTGLDKPAPDAINIASSDAILAPDDLTTEIESLIAAFTSVFTFLLRNQSILTNLQDEIDSAFSNGSLSPIPRWREISRLPYLNAVMKESLRLTCAINADKEFHASAVSYDLLPERALPSDTIIVCNSSVAHFNVSIYGDDVHSFRPERWLTADAPRRRQMDQTMLLFHPGLHADSKVRATWLELKKVVVRILLKFDVRALALGQNAEIFPSPLAPSAIVTMAPRMPGILGRQ</sequence>
<feature type="chain" id="PRO_5016294642" evidence="7">
    <location>
        <begin position="19"/>
        <end position="449"/>
    </location>
</feature>
<dbReference type="Pfam" id="PF00067">
    <property type="entry name" value="p450"/>
    <property type="match status" value="1"/>
</dbReference>
<keyword evidence="3" id="KW-0479">Metal-binding</keyword>
<protein>
    <submittedName>
        <fullName evidence="8">Cytochrome P450</fullName>
    </submittedName>
</protein>
<keyword evidence="7" id="KW-0732">Signal</keyword>
<gene>
    <name evidence="8" type="ORF">BP01DRAFT_391274</name>
</gene>
<comment type="similarity">
    <text evidence="2">Belongs to the cytochrome P450 family.</text>
</comment>
<dbReference type="InterPro" id="IPR001128">
    <property type="entry name" value="Cyt_P450"/>
</dbReference>
<evidence type="ECO:0000256" key="3">
    <source>
        <dbReference type="ARBA" id="ARBA00022723"/>
    </source>
</evidence>
<evidence type="ECO:0000256" key="7">
    <source>
        <dbReference type="SAM" id="SignalP"/>
    </source>
</evidence>
<dbReference type="AlphaFoldDB" id="A0A318ZNA8"/>
<dbReference type="Proteomes" id="UP000248349">
    <property type="component" value="Unassembled WGS sequence"/>
</dbReference>
<keyword evidence="6" id="KW-0503">Monooxygenase</keyword>